<proteinExistence type="predicted"/>
<sequence>MNIIVTELISLPNTASLRPIPLAVPPNPSPIPNNVLPSSGRQGPSPQPHDRAIPFLGLLPSLLGSSSSVSDSGLSGDSWFPMAVGAS</sequence>
<name>A0A5J9WP82_9POAL</name>
<feature type="non-terminal residue" evidence="2">
    <location>
        <position position="1"/>
    </location>
</feature>
<evidence type="ECO:0000313" key="2">
    <source>
        <dbReference type="EMBL" id="TVU49933.1"/>
    </source>
</evidence>
<dbReference type="AlphaFoldDB" id="A0A5J9WP82"/>
<gene>
    <name evidence="2" type="ORF">EJB05_01278</name>
</gene>
<accession>A0A5J9WP82</accession>
<dbReference type="Proteomes" id="UP000324897">
    <property type="component" value="Chromosome 6"/>
</dbReference>
<keyword evidence="3" id="KW-1185">Reference proteome</keyword>
<evidence type="ECO:0000256" key="1">
    <source>
        <dbReference type="SAM" id="MobiDB-lite"/>
    </source>
</evidence>
<feature type="region of interest" description="Disordered" evidence="1">
    <location>
        <begin position="26"/>
        <end position="51"/>
    </location>
</feature>
<reference evidence="2 3" key="1">
    <citation type="journal article" date="2019" name="Sci. Rep.">
        <title>A high-quality genome of Eragrostis curvula grass provides insights into Poaceae evolution and supports new strategies to enhance forage quality.</title>
        <authorList>
            <person name="Carballo J."/>
            <person name="Santos B.A.C.M."/>
            <person name="Zappacosta D."/>
            <person name="Garbus I."/>
            <person name="Selva J.P."/>
            <person name="Gallo C.A."/>
            <person name="Diaz A."/>
            <person name="Albertini E."/>
            <person name="Caccamo M."/>
            <person name="Echenique V."/>
        </authorList>
    </citation>
    <scope>NUCLEOTIDE SEQUENCE [LARGE SCALE GENOMIC DNA]</scope>
    <source>
        <strain evidence="3">cv. Victoria</strain>
        <tissue evidence="2">Leaf</tissue>
    </source>
</reference>
<evidence type="ECO:0000313" key="3">
    <source>
        <dbReference type="Proteomes" id="UP000324897"/>
    </source>
</evidence>
<feature type="compositionally biased region" description="Low complexity" evidence="1">
    <location>
        <begin position="32"/>
        <end position="44"/>
    </location>
</feature>
<dbReference type="EMBL" id="RWGY01000002">
    <property type="protein sequence ID" value="TVU49933.1"/>
    <property type="molecule type" value="Genomic_DNA"/>
</dbReference>
<protein>
    <submittedName>
        <fullName evidence="2">Uncharacterized protein</fullName>
    </submittedName>
</protein>
<organism evidence="2 3">
    <name type="scientific">Eragrostis curvula</name>
    <name type="common">weeping love grass</name>
    <dbReference type="NCBI Taxonomy" id="38414"/>
    <lineage>
        <taxon>Eukaryota</taxon>
        <taxon>Viridiplantae</taxon>
        <taxon>Streptophyta</taxon>
        <taxon>Embryophyta</taxon>
        <taxon>Tracheophyta</taxon>
        <taxon>Spermatophyta</taxon>
        <taxon>Magnoliopsida</taxon>
        <taxon>Liliopsida</taxon>
        <taxon>Poales</taxon>
        <taxon>Poaceae</taxon>
        <taxon>PACMAD clade</taxon>
        <taxon>Chloridoideae</taxon>
        <taxon>Eragrostideae</taxon>
        <taxon>Eragrostidinae</taxon>
        <taxon>Eragrostis</taxon>
    </lineage>
</organism>
<comment type="caution">
    <text evidence="2">The sequence shown here is derived from an EMBL/GenBank/DDBJ whole genome shotgun (WGS) entry which is preliminary data.</text>
</comment>
<dbReference type="Gramene" id="TVU49933">
    <property type="protein sequence ID" value="TVU49933"/>
    <property type="gene ID" value="EJB05_01278"/>
</dbReference>